<organism evidence="1">
    <name type="scientific">marine metagenome</name>
    <dbReference type="NCBI Taxonomy" id="408172"/>
    <lineage>
        <taxon>unclassified sequences</taxon>
        <taxon>metagenomes</taxon>
        <taxon>ecological metagenomes</taxon>
    </lineage>
</organism>
<sequence>MSYNTRDVIIFSRGAIEAMLTNRGEGIVATFYGMVAVYEQALLFSSQHNI</sequence>
<dbReference type="AlphaFoldDB" id="A0A382AAQ7"/>
<dbReference type="EMBL" id="UINC01024576">
    <property type="protein sequence ID" value="SVA98479.1"/>
    <property type="molecule type" value="Genomic_DNA"/>
</dbReference>
<gene>
    <name evidence="1" type="ORF">METZ01_LOCUS151333</name>
</gene>
<evidence type="ECO:0000313" key="1">
    <source>
        <dbReference type="EMBL" id="SVA98479.1"/>
    </source>
</evidence>
<accession>A0A382AAQ7</accession>
<protein>
    <submittedName>
        <fullName evidence="1">Uncharacterized protein</fullName>
    </submittedName>
</protein>
<name>A0A382AAQ7_9ZZZZ</name>
<reference evidence="1" key="1">
    <citation type="submission" date="2018-05" db="EMBL/GenBank/DDBJ databases">
        <authorList>
            <person name="Lanie J.A."/>
            <person name="Ng W.-L."/>
            <person name="Kazmierczak K.M."/>
            <person name="Andrzejewski T.M."/>
            <person name="Davidsen T.M."/>
            <person name="Wayne K.J."/>
            <person name="Tettelin H."/>
            <person name="Glass J.I."/>
            <person name="Rusch D."/>
            <person name="Podicherti R."/>
            <person name="Tsui H.-C.T."/>
            <person name="Winkler M.E."/>
        </authorList>
    </citation>
    <scope>NUCLEOTIDE SEQUENCE</scope>
</reference>
<proteinExistence type="predicted"/>